<feature type="transmembrane region" description="Helical" evidence="6">
    <location>
        <begin position="112"/>
        <end position="133"/>
    </location>
</feature>
<feature type="transmembrane region" description="Helical" evidence="6">
    <location>
        <begin position="53"/>
        <end position="75"/>
    </location>
</feature>
<evidence type="ECO:0000256" key="1">
    <source>
        <dbReference type="ARBA" id="ARBA00004651"/>
    </source>
</evidence>
<evidence type="ECO:0000313" key="7">
    <source>
        <dbReference type="EMBL" id="OIQ80690.1"/>
    </source>
</evidence>
<feature type="transmembrane region" description="Helical" evidence="6">
    <location>
        <begin position="145"/>
        <end position="162"/>
    </location>
</feature>
<comment type="caution">
    <text evidence="7">The sequence shown here is derived from an EMBL/GenBank/DDBJ whole genome shotgun (WGS) entry which is preliminary data.</text>
</comment>
<dbReference type="Pfam" id="PF03006">
    <property type="entry name" value="HlyIII"/>
    <property type="match status" value="1"/>
</dbReference>
<organism evidence="7">
    <name type="scientific">mine drainage metagenome</name>
    <dbReference type="NCBI Taxonomy" id="410659"/>
    <lineage>
        <taxon>unclassified sequences</taxon>
        <taxon>metagenomes</taxon>
        <taxon>ecological metagenomes</taxon>
    </lineage>
</organism>
<dbReference type="InterPro" id="IPR004254">
    <property type="entry name" value="AdipoR/HlyIII-related"/>
</dbReference>
<dbReference type="NCBIfam" id="TIGR01065">
    <property type="entry name" value="hlyIII"/>
    <property type="match status" value="1"/>
</dbReference>
<evidence type="ECO:0000256" key="2">
    <source>
        <dbReference type="ARBA" id="ARBA00022475"/>
    </source>
</evidence>
<reference evidence="7" key="1">
    <citation type="submission" date="2016-10" db="EMBL/GenBank/DDBJ databases">
        <title>Sequence of Gallionella enrichment culture.</title>
        <authorList>
            <person name="Poehlein A."/>
            <person name="Muehling M."/>
            <person name="Daniel R."/>
        </authorList>
    </citation>
    <scope>NUCLEOTIDE SEQUENCE</scope>
</reference>
<feature type="transmembrane region" description="Helical" evidence="6">
    <location>
        <begin position="20"/>
        <end position="41"/>
    </location>
</feature>
<keyword evidence="4 6" id="KW-1133">Transmembrane helix</keyword>
<sequence>MNARQNTLEALRPQTLGEEIANSISHGLGLALAIAGMPVLIVGSARSGGASAIVGAAIFGGSAILLYLASTLYHALPQKRVKDMLQVFDHVAIYLFIAGTYTPFTLGVLRGSWGWTLLGLVWALALAGLIFKLMGGTRFPRLSTVLYLAMGWVVLIAIRPLWMHMPVAGLILLLAGGLAYTLGVVFFVLDEKVRYGHFIWHLFVLAGTVCHFFAVLLYAS</sequence>
<feature type="transmembrane region" description="Helical" evidence="6">
    <location>
        <begin position="168"/>
        <end position="189"/>
    </location>
</feature>
<gene>
    <name evidence="7" type="ORF">GALL_375550</name>
</gene>
<dbReference type="PANTHER" id="PTHR20855">
    <property type="entry name" value="ADIPOR/PROGESTIN RECEPTOR-RELATED"/>
    <property type="match status" value="1"/>
</dbReference>
<accession>A0A1J5QBW2</accession>
<evidence type="ECO:0000256" key="5">
    <source>
        <dbReference type="ARBA" id="ARBA00023136"/>
    </source>
</evidence>
<dbReference type="GO" id="GO:0005886">
    <property type="term" value="C:plasma membrane"/>
    <property type="evidence" value="ECO:0007669"/>
    <property type="project" value="UniProtKB-SubCell"/>
</dbReference>
<evidence type="ECO:0000256" key="4">
    <source>
        <dbReference type="ARBA" id="ARBA00022989"/>
    </source>
</evidence>
<dbReference type="EMBL" id="MLJW01001027">
    <property type="protein sequence ID" value="OIQ80690.1"/>
    <property type="molecule type" value="Genomic_DNA"/>
</dbReference>
<dbReference type="AlphaFoldDB" id="A0A1J5QBW2"/>
<evidence type="ECO:0000256" key="3">
    <source>
        <dbReference type="ARBA" id="ARBA00022692"/>
    </source>
</evidence>
<dbReference type="InterPro" id="IPR005744">
    <property type="entry name" value="Hy-lIII"/>
</dbReference>
<dbReference type="PANTHER" id="PTHR20855:SF3">
    <property type="entry name" value="LD03007P"/>
    <property type="match status" value="1"/>
</dbReference>
<feature type="transmembrane region" description="Helical" evidence="6">
    <location>
        <begin position="87"/>
        <end position="106"/>
    </location>
</feature>
<keyword evidence="3 6" id="KW-0812">Transmembrane</keyword>
<proteinExistence type="predicted"/>
<dbReference type="GO" id="GO:0140911">
    <property type="term" value="F:pore-forming activity"/>
    <property type="evidence" value="ECO:0007669"/>
    <property type="project" value="InterPro"/>
</dbReference>
<protein>
    <submittedName>
        <fullName evidence="7">Hemolysin-III related</fullName>
    </submittedName>
</protein>
<keyword evidence="2" id="KW-1003">Cell membrane</keyword>
<keyword evidence="5 6" id="KW-0472">Membrane</keyword>
<comment type="subcellular location">
    <subcellularLocation>
        <location evidence="1">Cell membrane</location>
        <topology evidence="1">Multi-pass membrane protein</topology>
    </subcellularLocation>
</comment>
<name>A0A1J5QBW2_9ZZZZ</name>
<evidence type="ECO:0000256" key="6">
    <source>
        <dbReference type="SAM" id="Phobius"/>
    </source>
</evidence>
<feature type="transmembrane region" description="Helical" evidence="6">
    <location>
        <begin position="198"/>
        <end position="219"/>
    </location>
</feature>